<sequence>MIGGSGYDSTIQESHFAHAVAAVRRGYNCLTFDGPGQGRALIKENLHMRPDWENVVAPVVDYALSRPEVDPERVALVGWSFGGYLAPRAASGERRLAACIADPGQWDMLEALKGMFAQFGMSKEVVDSLPDVDPKALEPFFEAVDNSPQLTWTFKQRALWVHGVDSIMDWLRITPQYSLSDRVDGIRCPTLITWAQNDPIAGYAEKLYEALTCPKTLVRFHNDEGAGDHCEMDARTLFHQRTFDWLDETLEVSPKR</sequence>
<dbReference type="InterPro" id="IPR050261">
    <property type="entry name" value="FrsA_esterase"/>
</dbReference>
<feature type="domain" description="AB hydrolase-1" evidence="2">
    <location>
        <begin position="20"/>
        <end position="230"/>
    </location>
</feature>
<dbReference type="InterPro" id="IPR029058">
    <property type="entry name" value="AB_hydrolase_fold"/>
</dbReference>
<dbReference type="Gene3D" id="3.40.50.1820">
    <property type="entry name" value="alpha/beta hydrolase"/>
    <property type="match status" value="1"/>
</dbReference>
<dbReference type="Pfam" id="PF12697">
    <property type="entry name" value="Abhydrolase_6"/>
    <property type="match status" value="1"/>
</dbReference>
<name>A0A6J4PWK1_9ACTN</name>
<evidence type="ECO:0000313" key="3">
    <source>
        <dbReference type="EMBL" id="CAA9427633.1"/>
    </source>
</evidence>
<dbReference type="PANTHER" id="PTHR22946">
    <property type="entry name" value="DIENELACTONE HYDROLASE DOMAIN-CONTAINING PROTEIN-RELATED"/>
    <property type="match status" value="1"/>
</dbReference>
<accession>A0A6J4PWK1</accession>
<dbReference type="PANTHER" id="PTHR22946:SF12">
    <property type="entry name" value="CONIDIAL PIGMENT BIOSYNTHESIS PROTEIN AYG1 (AFU_ORTHOLOGUE AFUA_2G17550)"/>
    <property type="match status" value="1"/>
</dbReference>
<dbReference type="SUPFAM" id="SSF53474">
    <property type="entry name" value="alpha/beta-Hydrolases"/>
    <property type="match status" value="1"/>
</dbReference>
<gene>
    <name evidence="3" type="ORF">AVDCRST_MAG55-2424</name>
</gene>
<evidence type="ECO:0000259" key="2">
    <source>
        <dbReference type="Pfam" id="PF12697"/>
    </source>
</evidence>
<evidence type="ECO:0000256" key="1">
    <source>
        <dbReference type="ARBA" id="ARBA00038115"/>
    </source>
</evidence>
<dbReference type="GO" id="GO:0003824">
    <property type="term" value="F:catalytic activity"/>
    <property type="evidence" value="ECO:0007669"/>
    <property type="project" value="UniProtKB-ARBA"/>
</dbReference>
<proteinExistence type="inferred from homology"/>
<comment type="similarity">
    <text evidence="1">Belongs to the AB hydrolase superfamily. FUS2 hydrolase family.</text>
</comment>
<dbReference type="EMBL" id="CADCUZ010000116">
    <property type="protein sequence ID" value="CAA9427633.1"/>
    <property type="molecule type" value="Genomic_DNA"/>
</dbReference>
<dbReference type="InterPro" id="IPR000073">
    <property type="entry name" value="AB_hydrolase_1"/>
</dbReference>
<reference evidence="3" key="1">
    <citation type="submission" date="2020-02" db="EMBL/GenBank/DDBJ databases">
        <authorList>
            <person name="Meier V. D."/>
        </authorList>
    </citation>
    <scope>NUCLEOTIDE SEQUENCE</scope>
    <source>
        <strain evidence="3">AVDCRST_MAG55</strain>
    </source>
</reference>
<protein>
    <recommendedName>
        <fullName evidence="2">AB hydrolase-1 domain-containing protein</fullName>
    </recommendedName>
</protein>
<organism evidence="3">
    <name type="scientific">uncultured Rubrobacteraceae bacterium</name>
    <dbReference type="NCBI Taxonomy" id="349277"/>
    <lineage>
        <taxon>Bacteria</taxon>
        <taxon>Bacillati</taxon>
        <taxon>Actinomycetota</taxon>
        <taxon>Rubrobacteria</taxon>
        <taxon>Rubrobacterales</taxon>
        <taxon>Rubrobacteraceae</taxon>
        <taxon>environmental samples</taxon>
    </lineage>
</organism>
<dbReference type="AlphaFoldDB" id="A0A6J4PWK1"/>